<proteinExistence type="inferred from homology"/>
<dbReference type="NCBIfam" id="NF004886">
    <property type="entry name" value="PRK06247.1"/>
    <property type="match status" value="1"/>
</dbReference>
<dbReference type="Gene3D" id="3.40.1380.20">
    <property type="entry name" value="Pyruvate kinase, C-terminal domain"/>
    <property type="match status" value="1"/>
</dbReference>
<dbReference type="InterPro" id="IPR015795">
    <property type="entry name" value="Pyrv_Knase_C"/>
</dbReference>
<evidence type="ECO:0000256" key="7">
    <source>
        <dbReference type="ARBA" id="ARBA00022741"/>
    </source>
</evidence>
<dbReference type="EMBL" id="FNCV01000003">
    <property type="protein sequence ID" value="SDG91902.1"/>
    <property type="molecule type" value="Genomic_DNA"/>
</dbReference>
<keyword evidence="11 14" id="KW-0324">Glycolysis</keyword>
<evidence type="ECO:0000256" key="3">
    <source>
        <dbReference type="ARBA" id="ARBA00008663"/>
    </source>
</evidence>
<dbReference type="InterPro" id="IPR015793">
    <property type="entry name" value="Pyrv_Knase_brl"/>
</dbReference>
<evidence type="ECO:0000259" key="15">
    <source>
        <dbReference type="Pfam" id="PF00224"/>
    </source>
</evidence>
<keyword evidence="10 14" id="KW-0460">Magnesium</keyword>
<comment type="catalytic activity">
    <reaction evidence="14">
        <text>pyruvate + ATP = phosphoenolpyruvate + ADP + H(+)</text>
        <dbReference type="Rhea" id="RHEA:18157"/>
        <dbReference type="ChEBI" id="CHEBI:15361"/>
        <dbReference type="ChEBI" id="CHEBI:15378"/>
        <dbReference type="ChEBI" id="CHEBI:30616"/>
        <dbReference type="ChEBI" id="CHEBI:58702"/>
        <dbReference type="ChEBI" id="CHEBI:456216"/>
        <dbReference type="EC" id="2.7.1.40"/>
    </reaction>
</comment>
<dbReference type="InterPro" id="IPR015813">
    <property type="entry name" value="Pyrv/PenolPyrv_kinase-like_dom"/>
</dbReference>
<evidence type="ECO:0000259" key="16">
    <source>
        <dbReference type="Pfam" id="PF02887"/>
    </source>
</evidence>
<feature type="domain" description="Pyruvate kinase barrel" evidence="15">
    <location>
        <begin position="5"/>
        <end position="322"/>
    </location>
</feature>
<feature type="domain" description="Pyruvate kinase C-terminal" evidence="16">
    <location>
        <begin position="356"/>
        <end position="468"/>
    </location>
</feature>
<dbReference type="InterPro" id="IPR001697">
    <property type="entry name" value="Pyr_Knase"/>
</dbReference>
<dbReference type="SUPFAM" id="SSF52935">
    <property type="entry name" value="PK C-terminal domain-like"/>
    <property type="match status" value="1"/>
</dbReference>
<keyword evidence="12 17" id="KW-0670">Pyruvate</keyword>
<dbReference type="InterPro" id="IPR018209">
    <property type="entry name" value="Pyrv_Knase_AS"/>
</dbReference>
<dbReference type="Pfam" id="PF02887">
    <property type="entry name" value="PK_C"/>
    <property type="match status" value="1"/>
</dbReference>
<evidence type="ECO:0000313" key="17">
    <source>
        <dbReference type="EMBL" id="SDG91902.1"/>
    </source>
</evidence>
<sequence>MRRQRYAKIIATLGPPTSGTDAIERLFLAGADVFRLNMSHGEHEDHRRRYKAIREVESRLKRPIGVLVDLQGPKMRVGRFTSGKVLLKAGARFTLDLDSRQGSESRAPLPHPEIFQAIEDGTDLLLDDGKLRLKVLAHGEDWAETEVVTGGMLSDHKGVNVPGVTLPISALTAKDREDLTFALDLGADWIALSFVQRPEDVAEARRLINGRARIISKLEKPSAITHLDDIVGLSDAVMIARGDLGVETPPEAVPILQKRITTTARRAGRPVVVATQMLESMITSPSPTRAEASDVATAVLDGADAVMLSAETAVGEYPFEAVAMMNKIIDRTEKDEHYEDVVRNRGHAPVRTSAGALSAAASQVARTIEAAAIVTFTSSGSTALRAARERPTVPILCVTTNVGTARAMALVWGLHNVHTKGEVASFHHMVIQGCEVARSEEFAPPGEQIVLIAGVPFGTPGTTNILRIARVEGEADHTPRM</sequence>
<dbReference type="InterPro" id="IPR040442">
    <property type="entry name" value="Pyrv_kinase-like_dom_sf"/>
</dbReference>
<keyword evidence="8 14" id="KW-0418">Kinase</keyword>
<organism evidence="17 18">
    <name type="scientific">Roseospirillum parvum</name>
    <dbReference type="NCBI Taxonomy" id="83401"/>
    <lineage>
        <taxon>Bacteria</taxon>
        <taxon>Pseudomonadati</taxon>
        <taxon>Pseudomonadota</taxon>
        <taxon>Alphaproteobacteria</taxon>
        <taxon>Rhodospirillales</taxon>
        <taxon>Rhodospirillaceae</taxon>
        <taxon>Roseospirillum</taxon>
    </lineage>
</organism>
<dbReference type="Gene3D" id="3.20.20.60">
    <property type="entry name" value="Phosphoenolpyruvate-binding domains"/>
    <property type="match status" value="1"/>
</dbReference>
<evidence type="ECO:0000256" key="12">
    <source>
        <dbReference type="ARBA" id="ARBA00023317"/>
    </source>
</evidence>
<dbReference type="RefSeq" id="WP_092617016.1">
    <property type="nucleotide sequence ID" value="NZ_FNCV01000003.1"/>
</dbReference>
<accession>A0A1G7Y604</accession>
<keyword evidence="9" id="KW-0067">ATP-binding</keyword>
<dbReference type="Gene3D" id="2.40.33.10">
    <property type="entry name" value="PK beta-barrel domain-like"/>
    <property type="match status" value="1"/>
</dbReference>
<keyword evidence="5 14" id="KW-0808">Transferase</keyword>
<comment type="cofactor">
    <cofactor evidence="1">
        <name>K(+)</name>
        <dbReference type="ChEBI" id="CHEBI:29103"/>
    </cofactor>
</comment>
<gene>
    <name evidence="17" type="ORF">SAMN05421742_103201</name>
</gene>
<evidence type="ECO:0000256" key="9">
    <source>
        <dbReference type="ARBA" id="ARBA00022840"/>
    </source>
</evidence>
<reference evidence="18" key="1">
    <citation type="submission" date="2016-10" db="EMBL/GenBank/DDBJ databases">
        <authorList>
            <person name="Varghese N."/>
            <person name="Submissions S."/>
        </authorList>
    </citation>
    <scope>NUCLEOTIDE SEQUENCE [LARGE SCALE GENOMIC DNA]</scope>
    <source>
        <strain evidence="18">930I</strain>
    </source>
</reference>
<dbReference type="GO" id="GO:0005524">
    <property type="term" value="F:ATP binding"/>
    <property type="evidence" value="ECO:0007669"/>
    <property type="project" value="UniProtKB-KW"/>
</dbReference>
<evidence type="ECO:0000256" key="5">
    <source>
        <dbReference type="ARBA" id="ARBA00022679"/>
    </source>
</evidence>
<dbReference type="FunFam" id="2.40.33.10:FF:000001">
    <property type="entry name" value="Pyruvate kinase"/>
    <property type="match status" value="1"/>
</dbReference>
<evidence type="ECO:0000313" key="18">
    <source>
        <dbReference type="Proteomes" id="UP000217076"/>
    </source>
</evidence>
<dbReference type="AlphaFoldDB" id="A0A1G7Y604"/>
<comment type="similarity">
    <text evidence="3 14">Belongs to the pyruvate kinase family.</text>
</comment>
<evidence type="ECO:0000256" key="4">
    <source>
        <dbReference type="ARBA" id="ARBA00012142"/>
    </source>
</evidence>
<dbReference type="GO" id="GO:0004743">
    <property type="term" value="F:pyruvate kinase activity"/>
    <property type="evidence" value="ECO:0007669"/>
    <property type="project" value="UniProtKB-UniRule"/>
</dbReference>
<evidence type="ECO:0000256" key="11">
    <source>
        <dbReference type="ARBA" id="ARBA00023152"/>
    </source>
</evidence>
<evidence type="ECO:0000256" key="13">
    <source>
        <dbReference type="NCBIfam" id="TIGR01064"/>
    </source>
</evidence>
<dbReference type="STRING" id="83401.SAMN05421742_103201"/>
<evidence type="ECO:0000256" key="8">
    <source>
        <dbReference type="ARBA" id="ARBA00022777"/>
    </source>
</evidence>
<dbReference type="UniPathway" id="UPA00109">
    <property type="reaction ID" value="UER00188"/>
</dbReference>
<dbReference type="NCBIfam" id="TIGR01064">
    <property type="entry name" value="pyruv_kin"/>
    <property type="match status" value="1"/>
</dbReference>
<dbReference type="NCBIfam" id="NF004978">
    <property type="entry name" value="PRK06354.1"/>
    <property type="match status" value="1"/>
</dbReference>
<dbReference type="NCBIfam" id="NF004491">
    <property type="entry name" value="PRK05826.1"/>
    <property type="match status" value="1"/>
</dbReference>
<dbReference type="Proteomes" id="UP000217076">
    <property type="component" value="Unassembled WGS sequence"/>
</dbReference>
<protein>
    <recommendedName>
        <fullName evidence="4 13">Pyruvate kinase</fullName>
        <ecNumber evidence="4 13">2.7.1.40</ecNumber>
    </recommendedName>
</protein>
<dbReference type="GO" id="GO:0030955">
    <property type="term" value="F:potassium ion binding"/>
    <property type="evidence" value="ECO:0007669"/>
    <property type="project" value="UniProtKB-UniRule"/>
</dbReference>
<evidence type="ECO:0000256" key="2">
    <source>
        <dbReference type="ARBA" id="ARBA00004997"/>
    </source>
</evidence>
<name>A0A1G7Y604_9PROT</name>
<evidence type="ECO:0000256" key="1">
    <source>
        <dbReference type="ARBA" id="ARBA00001958"/>
    </source>
</evidence>
<evidence type="ECO:0000256" key="6">
    <source>
        <dbReference type="ARBA" id="ARBA00022723"/>
    </source>
</evidence>
<keyword evidence="18" id="KW-1185">Reference proteome</keyword>
<dbReference type="GO" id="GO:0016301">
    <property type="term" value="F:kinase activity"/>
    <property type="evidence" value="ECO:0007669"/>
    <property type="project" value="UniProtKB-KW"/>
</dbReference>
<dbReference type="InterPro" id="IPR036918">
    <property type="entry name" value="Pyrv_Knase_C_sf"/>
</dbReference>
<dbReference type="GO" id="GO:0000287">
    <property type="term" value="F:magnesium ion binding"/>
    <property type="evidence" value="ECO:0007669"/>
    <property type="project" value="UniProtKB-UniRule"/>
</dbReference>
<keyword evidence="6" id="KW-0479">Metal-binding</keyword>
<evidence type="ECO:0000256" key="10">
    <source>
        <dbReference type="ARBA" id="ARBA00022842"/>
    </source>
</evidence>
<dbReference type="OrthoDB" id="9812123at2"/>
<dbReference type="PROSITE" id="PS00110">
    <property type="entry name" value="PYRUVATE_KINASE"/>
    <property type="match status" value="1"/>
</dbReference>
<dbReference type="Pfam" id="PF00224">
    <property type="entry name" value="PK"/>
    <property type="match status" value="1"/>
</dbReference>
<dbReference type="PRINTS" id="PR01050">
    <property type="entry name" value="PYRUVTKNASE"/>
</dbReference>
<comment type="pathway">
    <text evidence="2 14">Carbohydrate degradation; glycolysis; pyruvate from D-glyceraldehyde 3-phosphate: step 5/5.</text>
</comment>
<keyword evidence="7" id="KW-0547">Nucleotide-binding</keyword>
<dbReference type="SUPFAM" id="SSF50800">
    <property type="entry name" value="PK beta-barrel domain-like"/>
    <property type="match status" value="1"/>
</dbReference>
<dbReference type="InterPro" id="IPR015806">
    <property type="entry name" value="Pyrv_Knase_insert_dom_sf"/>
</dbReference>
<dbReference type="InterPro" id="IPR011037">
    <property type="entry name" value="Pyrv_Knase-like_insert_dom_sf"/>
</dbReference>
<dbReference type="EC" id="2.7.1.40" evidence="4 13"/>
<dbReference type="SUPFAM" id="SSF51621">
    <property type="entry name" value="Phosphoenolpyruvate/pyruvate domain"/>
    <property type="match status" value="1"/>
</dbReference>
<dbReference type="PANTHER" id="PTHR11817">
    <property type="entry name" value="PYRUVATE KINASE"/>
    <property type="match status" value="1"/>
</dbReference>
<evidence type="ECO:0000256" key="14">
    <source>
        <dbReference type="RuleBase" id="RU000504"/>
    </source>
</evidence>